<keyword evidence="1" id="KW-0472">Membrane</keyword>
<protein>
    <recommendedName>
        <fullName evidence="4">Dihydroorotate dehydrogenase</fullName>
    </recommendedName>
</protein>
<reference evidence="2" key="1">
    <citation type="journal article" date="2014" name="Int. J. Syst. Evol. Microbiol.">
        <title>Complete genome of a new Firmicutes species belonging to the dominant human colonic microbiota ('Ruminococcus bicirculans') reveals two chromosomes and a selective capacity to utilize plant glucans.</title>
        <authorList>
            <consortium name="NISC Comparative Sequencing Program"/>
            <person name="Wegmann U."/>
            <person name="Louis P."/>
            <person name="Goesmann A."/>
            <person name="Henrissat B."/>
            <person name="Duncan S.H."/>
            <person name="Flint H.J."/>
        </authorList>
    </citation>
    <scope>NUCLEOTIDE SEQUENCE</scope>
    <source>
        <strain evidence="2">NBRC 103408</strain>
    </source>
</reference>
<gene>
    <name evidence="2" type="ORF">GCM10007924_05900</name>
</gene>
<accession>A0ABQ5U0J3</accession>
<keyword evidence="3" id="KW-1185">Reference proteome</keyword>
<evidence type="ECO:0008006" key="4">
    <source>
        <dbReference type="Google" id="ProtNLM"/>
    </source>
</evidence>
<dbReference type="Proteomes" id="UP001161409">
    <property type="component" value="Unassembled WGS sequence"/>
</dbReference>
<dbReference type="EMBL" id="BSNF01000001">
    <property type="protein sequence ID" value="GLQ05369.1"/>
    <property type="molecule type" value="Genomic_DNA"/>
</dbReference>
<reference evidence="2" key="2">
    <citation type="submission" date="2023-01" db="EMBL/GenBank/DDBJ databases">
        <title>Draft genome sequence of Sneathiella chinensis strain NBRC 103408.</title>
        <authorList>
            <person name="Sun Q."/>
            <person name="Mori K."/>
        </authorList>
    </citation>
    <scope>NUCLEOTIDE SEQUENCE</scope>
    <source>
        <strain evidence="2">NBRC 103408</strain>
    </source>
</reference>
<proteinExistence type="predicted"/>
<sequence>MSHDTDTDKQRLLRVLDAYGADPARWPPQDRQRLSPLLAAPDPEVTAHLAEARTVDSLFKEQEQQAHAPSHLMGAVLNDADRLYGARDKGFLFLLRPFVGVGSGLAFALMIGILVGILSPNLTVPDDEPLLNDLAWSDSLQEWELGNGSS</sequence>
<evidence type="ECO:0000313" key="2">
    <source>
        <dbReference type="EMBL" id="GLQ05369.1"/>
    </source>
</evidence>
<evidence type="ECO:0000313" key="3">
    <source>
        <dbReference type="Proteomes" id="UP001161409"/>
    </source>
</evidence>
<organism evidence="2 3">
    <name type="scientific">Sneathiella chinensis</name>
    <dbReference type="NCBI Taxonomy" id="349750"/>
    <lineage>
        <taxon>Bacteria</taxon>
        <taxon>Pseudomonadati</taxon>
        <taxon>Pseudomonadota</taxon>
        <taxon>Alphaproteobacteria</taxon>
        <taxon>Sneathiellales</taxon>
        <taxon>Sneathiellaceae</taxon>
        <taxon>Sneathiella</taxon>
    </lineage>
</organism>
<dbReference type="RefSeq" id="WP_169559374.1">
    <property type="nucleotide sequence ID" value="NZ_BSNF01000001.1"/>
</dbReference>
<keyword evidence="1" id="KW-0812">Transmembrane</keyword>
<feature type="transmembrane region" description="Helical" evidence="1">
    <location>
        <begin position="91"/>
        <end position="118"/>
    </location>
</feature>
<keyword evidence="1" id="KW-1133">Transmembrane helix</keyword>
<name>A0ABQ5U0J3_9PROT</name>
<evidence type="ECO:0000256" key="1">
    <source>
        <dbReference type="SAM" id="Phobius"/>
    </source>
</evidence>
<comment type="caution">
    <text evidence="2">The sequence shown here is derived from an EMBL/GenBank/DDBJ whole genome shotgun (WGS) entry which is preliminary data.</text>
</comment>